<gene>
    <name evidence="2" type="ORF">LX32DRAFT_338565</name>
</gene>
<protein>
    <submittedName>
        <fullName evidence="2">Uncharacterized protein</fullName>
    </submittedName>
</protein>
<dbReference type="EMBL" id="MU842856">
    <property type="protein sequence ID" value="KAK2030074.1"/>
    <property type="molecule type" value="Genomic_DNA"/>
</dbReference>
<name>A0AAD9M240_9PEZI</name>
<comment type="caution">
    <text evidence="2">The sequence shown here is derived from an EMBL/GenBank/DDBJ whole genome shotgun (WGS) entry which is preliminary data.</text>
</comment>
<sequence length="253" mass="27735">MRRRCVGPCDKIVSNSLDESSHPSSPHPRGPTDTSCWSSFYYRHRNQLTALTAMQRAPATRFLLYMLYRDAQTEEAITRPSCAHTAIPIEAPTHRAASKQRGERNCPPDGVSSRHSCPPSPVRTIHCQSSSGCLTTSSSCVRLGFAVPSRPCDWAMHHADTPLPTLDPRTTGAYLPQGGTHACFSIATFRALAMLFARSTRNPHRDNVGPLPYHGLAIDRLCTAPIIIPCHLIRGNGCHLAPSCDSWPAFRAP</sequence>
<evidence type="ECO:0000313" key="2">
    <source>
        <dbReference type="EMBL" id="KAK2030074.1"/>
    </source>
</evidence>
<proteinExistence type="predicted"/>
<dbReference type="AlphaFoldDB" id="A0AAD9M240"/>
<evidence type="ECO:0000313" key="3">
    <source>
        <dbReference type="Proteomes" id="UP001232148"/>
    </source>
</evidence>
<reference evidence="2" key="1">
    <citation type="submission" date="2021-06" db="EMBL/GenBank/DDBJ databases">
        <title>Comparative genomics, transcriptomics and evolutionary studies reveal genomic signatures of adaptation to plant cell wall in hemibiotrophic fungi.</title>
        <authorList>
            <consortium name="DOE Joint Genome Institute"/>
            <person name="Baroncelli R."/>
            <person name="Diaz J.F."/>
            <person name="Benocci T."/>
            <person name="Peng M."/>
            <person name="Battaglia E."/>
            <person name="Haridas S."/>
            <person name="Andreopoulos W."/>
            <person name="Labutti K."/>
            <person name="Pangilinan J."/>
            <person name="Floch G.L."/>
            <person name="Makela M.R."/>
            <person name="Henrissat B."/>
            <person name="Grigoriev I.V."/>
            <person name="Crouch J.A."/>
            <person name="De Vries R.P."/>
            <person name="Sukno S.A."/>
            <person name="Thon M.R."/>
        </authorList>
    </citation>
    <scope>NUCLEOTIDE SEQUENCE</scope>
    <source>
        <strain evidence="2">MAFF235873</strain>
    </source>
</reference>
<evidence type="ECO:0000256" key="1">
    <source>
        <dbReference type="SAM" id="MobiDB-lite"/>
    </source>
</evidence>
<dbReference type="Proteomes" id="UP001232148">
    <property type="component" value="Unassembled WGS sequence"/>
</dbReference>
<organism evidence="2 3">
    <name type="scientific">Colletotrichum zoysiae</name>
    <dbReference type="NCBI Taxonomy" id="1216348"/>
    <lineage>
        <taxon>Eukaryota</taxon>
        <taxon>Fungi</taxon>
        <taxon>Dikarya</taxon>
        <taxon>Ascomycota</taxon>
        <taxon>Pezizomycotina</taxon>
        <taxon>Sordariomycetes</taxon>
        <taxon>Hypocreomycetidae</taxon>
        <taxon>Glomerellales</taxon>
        <taxon>Glomerellaceae</taxon>
        <taxon>Colletotrichum</taxon>
        <taxon>Colletotrichum graminicola species complex</taxon>
    </lineage>
</organism>
<accession>A0AAD9M240</accession>
<feature type="region of interest" description="Disordered" evidence="1">
    <location>
        <begin position="94"/>
        <end position="118"/>
    </location>
</feature>
<keyword evidence="3" id="KW-1185">Reference proteome</keyword>